<evidence type="ECO:0000256" key="1">
    <source>
        <dbReference type="SAM" id="MobiDB-lite"/>
    </source>
</evidence>
<dbReference type="Proteomes" id="UP000278627">
    <property type="component" value="Unassembled WGS sequence"/>
</dbReference>
<name>A0A0N4TBU3_BRUPA</name>
<proteinExistence type="predicted"/>
<dbReference type="STRING" id="6280.A0A0N4TBU3"/>
<protein>
    <submittedName>
        <fullName evidence="2 4">Uncharacterized protein</fullName>
    </submittedName>
</protein>
<evidence type="ECO:0000313" key="2">
    <source>
        <dbReference type="EMBL" id="VDN86831.1"/>
    </source>
</evidence>
<reference evidence="4" key="1">
    <citation type="submission" date="2017-02" db="UniProtKB">
        <authorList>
            <consortium name="WormBaseParasite"/>
        </authorList>
    </citation>
    <scope>IDENTIFICATION</scope>
</reference>
<evidence type="ECO:0000313" key="4">
    <source>
        <dbReference type="WBParaSite" id="BPAG_0000568001-mRNA-1"/>
    </source>
</evidence>
<accession>A0A0N4TBU3</accession>
<gene>
    <name evidence="2" type="ORF">BPAG_LOCUS5645</name>
</gene>
<evidence type="ECO:0000313" key="3">
    <source>
        <dbReference type="Proteomes" id="UP000278627"/>
    </source>
</evidence>
<feature type="region of interest" description="Disordered" evidence="1">
    <location>
        <begin position="75"/>
        <end position="100"/>
    </location>
</feature>
<keyword evidence="3" id="KW-1185">Reference proteome</keyword>
<organism evidence="4">
    <name type="scientific">Brugia pahangi</name>
    <name type="common">Filarial nematode worm</name>
    <dbReference type="NCBI Taxonomy" id="6280"/>
    <lineage>
        <taxon>Eukaryota</taxon>
        <taxon>Metazoa</taxon>
        <taxon>Ecdysozoa</taxon>
        <taxon>Nematoda</taxon>
        <taxon>Chromadorea</taxon>
        <taxon>Rhabditida</taxon>
        <taxon>Spirurina</taxon>
        <taxon>Spiruromorpha</taxon>
        <taxon>Filarioidea</taxon>
        <taxon>Onchocercidae</taxon>
        <taxon>Brugia</taxon>
    </lineage>
</organism>
<dbReference type="AlphaFoldDB" id="A0A0N4TBU3"/>
<sequence>MCAIQIKEICKDCPNSTVIEKLLEEANNSMNEFVGSILTVTNGNEEYSETNIPDNNGVPQEEVVKLSLDEDVKIDAQRDIDQHEAKDHSPINKLEDNSDV</sequence>
<dbReference type="EMBL" id="UZAD01004212">
    <property type="protein sequence ID" value="VDN86831.1"/>
    <property type="molecule type" value="Genomic_DNA"/>
</dbReference>
<dbReference type="WBParaSite" id="BPAG_0000568001-mRNA-1">
    <property type="protein sequence ID" value="BPAG_0000568001-mRNA-1"/>
    <property type="gene ID" value="BPAG_0000568001"/>
</dbReference>
<reference evidence="2 3" key="2">
    <citation type="submission" date="2018-11" db="EMBL/GenBank/DDBJ databases">
        <authorList>
            <consortium name="Pathogen Informatics"/>
        </authorList>
    </citation>
    <scope>NUCLEOTIDE SEQUENCE [LARGE SCALE GENOMIC DNA]</scope>
</reference>